<dbReference type="Gene3D" id="3.30.70.1240">
    <property type="entry name" value="DOPA-like domains"/>
    <property type="match status" value="1"/>
</dbReference>
<dbReference type="GeneID" id="30149975"/>
<accession>A0A1E3QV74</accession>
<gene>
    <name evidence="1" type="ORF">BABINDRAFT_46552</name>
</gene>
<evidence type="ECO:0008006" key="3">
    <source>
        <dbReference type="Google" id="ProtNLM"/>
    </source>
</evidence>
<dbReference type="InterPro" id="IPR014980">
    <property type="entry name" value="DOPA_dioxygen"/>
</dbReference>
<keyword evidence="2" id="KW-1185">Reference proteome</keyword>
<evidence type="ECO:0000313" key="2">
    <source>
        <dbReference type="Proteomes" id="UP000094336"/>
    </source>
</evidence>
<protein>
    <recommendedName>
        <fullName evidence="3">DOPA 4,5-dioxygenase</fullName>
    </recommendedName>
</protein>
<reference evidence="2" key="1">
    <citation type="submission" date="2016-05" db="EMBL/GenBank/DDBJ databases">
        <title>Comparative genomics of biotechnologically important yeasts.</title>
        <authorList>
            <consortium name="DOE Joint Genome Institute"/>
            <person name="Riley R."/>
            <person name="Haridas S."/>
            <person name="Wolfe K.H."/>
            <person name="Lopes M.R."/>
            <person name="Hittinger C.T."/>
            <person name="Goker M."/>
            <person name="Salamov A."/>
            <person name="Wisecaver J."/>
            <person name="Long T.M."/>
            <person name="Aerts A.L."/>
            <person name="Barry K."/>
            <person name="Choi C."/>
            <person name="Clum A."/>
            <person name="Coughlan A.Y."/>
            <person name="Deshpande S."/>
            <person name="Douglass A.P."/>
            <person name="Hanson S.J."/>
            <person name="Klenk H.-P."/>
            <person name="Labutti K."/>
            <person name="Lapidus A."/>
            <person name="Lindquist E."/>
            <person name="Lipzen A."/>
            <person name="Meier-Kolthoff J.P."/>
            <person name="Ohm R.A."/>
            <person name="Otillar R.P."/>
            <person name="Pangilinan J."/>
            <person name="Peng Y."/>
            <person name="Rokas A."/>
            <person name="Rosa C.A."/>
            <person name="Scheuner C."/>
            <person name="Sibirny A.A."/>
            <person name="Slot J.C."/>
            <person name="Stielow J.B."/>
            <person name="Sun H."/>
            <person name="Kurtzman C.P."/>
            <person name="Blackwell M."/>
            <person name="Grigoriev I.V."/>
            <person name="Jeffries T.W."/>
        </authorList>
    </citation>
    <scope>NUCLEOTIDE SEQUENCE [LARGE SCALE GENOMIC DNA]</scope>
    <source>
        <strain evidence="2">NRRL Y-12698</strain>
    </source>
</reference>
<dbReference type="Pfam" id="PF08883">
    <property type="entry name" value="DOPA_dioxygen"/>
    <property type="match status" value="1"/>
</dbReference>
<dbReference type="RefSeq" id="XP_018986280.1">
    <property type="nucleotide sequence ID" value="XM_019132122.1"/>
</dbReference>
<dbReference type="EMBL" id="KV454428">
    <property type="protein sequence ID" value="ODQ80952.1"/>
    <property type="molecule type" value="Genomic_DNA"/>
</dbReference>
<evidence type="ECO:0000313" key="1">
    <source>
        <dbReference type="EMBL" id="ODQ80952.1"/>
    </source>
</evidence>
<dbReference type="Proteomes" id="UP000094336">
    <property type="component" value="Unassembled WGS sequence"/>
</dbReference>
<dbReference type="SUPFAM" id="SSF143410">
    <property type="entry name" value="DOPA-like"/>
    <property type="match status" value="1"/>
</dbReference>
<proteinExistence type="predicted"/>
<dbReference type="PANTHER" id="PTHR36423">
    <property type="entry name" value="AFR070WP"/>
    <property type="match status" value="1"/>
</dbReference>
<dbReference type="AlphaFoldDB" id="A0A1E3QV74"/>
<dbReference type="InterPro" id="IPR023389">
    <property type="entry name" value="DOPA-like_sf"/>
</dbReference>
<dbReference type="OrthoDB" id="9970095at2759"/>
<name>A0A1E3QV74_9ASCO</name>
<organism evidence="1 2">
    <name type="scientific">Babjeviella inositovora NRRL Y-12698</name>
    <dbReference type="NCBI Taxonomy" id="984486"/>
    <lineage>
        <taxon>Eukaryota</taxon>
        <taxon>Fungi</taxon>
        <taxon>Dikarya</taxon>
        <taxon>Ascomycota</taxon>
        <taxon>Saccharomycotina</taxon>
        <taxon>Pichiomycetes</taxon>
        <taxon>Serinales incertae sedis</taxon>
        <taxon>Babjeviella</taxon>
    </lineage>
</organism>
<dbReference type="PANTHER" id="PTHR36423:SF2">
    <property type="entry name" value="AFR070WP"/>
    <property type="match status" value="1"/>
</dbReference>
<sequence>MSTSTTAFTENIQGYDIHTYYDNKNPEQTQFGKDLHEAVRTEFAELAAKGDIVLLKWVERAIGPHPITMFTTELHTPEAFARVVPFYQLHHGELSVLIHPISGKGDLLDHTKHALWLGEKQPLLYHLLK</sequence>